<dbReference type="Gene3D" id="3.90.220.20">
    <property type="entry name" value="DNA methylase specificity domains"/>
    <property type="match status" value="2"/>
</dbReference>
<dbReference type="InterPro" id="IPR000055">
    <property type="entry name" value="Restrct_endonuc_typeI_TRD"/>
</dbReference>
<dbReference type="InterPro" id="IPR052021">
    <property type="entry name" value="Type-I_RS_S_subunit"/>
</dbReference>
<evidence type="ECO:0000256" key="2">
    <source>
        <dbReference type="ARBA" id="ARBA00022747"/>
    </source>
</evidence>
<dbReference type="PANTHER" id="PTHR30408:SF12">
    <property type="entry name" value="TYPE I RESTRICTION ENZYME MJAVIII SPECIFICITY SUBUNIT"/>
    <property type="match status" value="1"/>
</dbReference>
<evidence type="ECO:0000256" key="1">
    <source>
        <dbReference type="ARBA" id="ARBA00010923"/>
    </source>
</evidence>
<protein>
    <submittedName>
        <fullName evidence="5">Type I restriction enzyme, S subunit</fullName>
    </submittedName>
</protein>
<feature type="domain" description="Type I restriction modification DNA specificity" evidence="4">
    <location>
        <begin position="3"/>
        <end position="179"/>
    </location>
</feature>
<dbReference type="OrthoDB" id="5363772at2"/>
<keyword evidence="2" id="KW-0680">Restriction system</keyword>
<dbReference type="GO" id="GO:0009307">
    <property type="term" value="P:DNA restriction-modification system"/>
    <property type="evidence" value="ECO:0007669"/>
    <property type="project" value="UniProtKB-KW"/>
</dbReference>
<dbReference type="GO" id="GO:0003677">
    <property type="term" value="F:DNA binding"/>
    <property type="evidence" value="ECO:0007669"/>
    <property type="project" value="UniProtKB-KW"/>
</dbReference>
<dbReference type="STRING" id="52560.SAMN04488082_10455"/>
<proteinExistence type="inferred from homology"/>
<keyword evidence="6" id="KW-1185">Reference proteome</keyword>
<dbReference type="AlphaFoldDB" id="A0A1I3SAS2"/>
<name>A0A1I3SAS2_9BACT</name>
<dbReference type="CDD" id="cd17256">
    <property type="entry name" value="RMtype1_S_EcoJA65PI-TRD1-CR1_like"/>
    <property type="match status" value="1"/>
</dbReference>
<evidence type="ECO:0000313" key="5">
    <source>
        <dbReference type="EMBL" id="SFJ54709.1"/>
    </source>
</evidence>
<keyword evidence="3" id="KW-0238">DNA-binding</keyword>
<dbReference type="InterPro" id="IPR044946">
    <property type="entry name" value="Restrct_endonuc_typeI_TRD_sf"/>
</dbReference>
<evidence type="ECO:0000313" key="6">
    <source>
        <dbReference type="Proteomes" id="UP000198635"/>
    </source>
</evidence>
<organism evidence="5 6">
    <name type="scientific">Desulfomicrobium apsheronum</name>
    <dbReference type="NCBI Taxonomy" id="52560"/>
    <lineage>
        <taxon>Bacteria</taxon>
        <taxon>Pseudomonadati</taxon>
        <taxon>Thermodesulfobacteriota</taxon>
        <taxon>Desulfovibrionia</taxon>
        <taxon>Desulfovibrionales</taxon>
        <taxon>Desulfomicrobiaceae</taxon>
        <taxon>Desulfomicrobium</taxon>
    </lineage>
</organism>
<evidence type="ECO:0000259" key="4">
    <source>
        <dbReference type="Pfam" id="PF01420"/>
    </source>
</evidence>
<dbReference type="PANTHER" id="PTHR30408">
    <property type="entry name" value="TYPE-1 RESTRICTION ENZYME ECOKI SPECIFICITY PROTEIN"/>
    <property type="match status" value="1"/>
</dbReference>
<dbReference type="RefSeq" id="WP_092373181.1">
    <property type="nucleotide sequence ID" value="NZ_FORX01000004.1"/>
</dbReference>
<feature type="domain" description="Type I restriction modification DNA specificity" evidence="4">
    <location>
        <begin position="205"/>
        <end position="377"/>
    </location>
</feature>
<evidence type="ECO:0000256" key="3">
    <source>
        <dbReference type="ARBA" id="ARBA00023125"/>
    </source>
</evidence>
<dbReference type="EMBL" id="FORX01000004">
    <property type="protein sequence ID" value="SFJ54709.1"/>
    <property type="molecule type" value="Genomic_DNA"/>
</dbReference>
<sequence>MTKGWQTKTLGEIADVKGGKRVPKGYKLQTEPTDHPYITVSDFTDDGTIDTSRLRYVSQEVFEQIKRYTISSKDLYLSIAGTIGKTGYVPDELDGANLTENACKLVLHPGTSRDFLYYFTKSSDFADQAGANTRTAAQPKLALERLKTIKLCIPPLPEQQRIVAILDDAFADLATAKTNAEKNLQNARALFESHLDAVFSQREAGWEETTLEKILNTQPRNGWSPPAANHSDTGTPVLTLSSVTGFQFRPEKIKYTSAPTDNHRHYWVNNGDFLITRSNTPELVGHVAIASGIEQPTIYPDLIMRMNPNPEEIMTEFLFYQLRTAKLRSEITSRAHGANPTMKKLNKEAVQTLPICVPTLPTQKSILNSLNRLADETGRLARIYEQKLTALGELKQSLLHQAFSGQL</sequence>
<dbReference type="Pfam" id="PF01420">
    <property type="entry name" value="Methylase_S"/>
    <property type="match status" value="2"/>
</dbReference>
<dbReference type="CDD" id="cd17261">
    <property type="entry name" value="RMtype1_S_EcoKI-TRD2-CR2_like"/>
    <property type="match status" value="1"/>
</dbReference>
<dbReference type="Proteomes" id="UP000198635">
    <property type="component" value="Unassembled WGS sequence"/>
</dbReference>
<accession>A0A1I3SAS2</accession>
<comment type="similarity">
    <text evidence="1">Belongs to the type-I restriction system S methylase family.</text>
</comment>
<gene>
    <name evidence="5" type="ORF">SAMN04488082_10455</name>
</gene>
<dbReference type="SUPFAM" id="SSF116734">
    <property type="entry name" value="DNA methylase specificity domain"/>
    <property type="match status" value="2"/>
</dbReference>
<reference evidence="6" key="1">
    <citation type="submission" date="2016-10" db="EMBL/GenBank/DDBJ databases">
        <authorList>
            <person name="Varghese N."/>
            <person name="Submissions S."/>
        </authorList>
    </citation>
    <scope>NUCLEOTIDE SEQUENCE [LARGE SCALE GENOMIC DNA]</scope>
    <source>
        <strain evidence="6">DSM 5918</strain>
    </source>
</reference>